<dbReference type="GO" id="GO:0006637">
    <property type="term" value="P:acyl-CoA metabolic process"/>
    <property type="evidence" value="ECO:0007669"/>
    <property type="project" value="UniProtKB-UniRule"/>
</dbReference>
<evidence type="ECO:0000256" key="4">
    <source>
        <dbReference type="ARBA" id="ARBA00022801"/>
    </source>
</evidence>
<evidence type="ECO:0000256" key="2">
    <source>
        <dbReference type="ARBA" id="ARBA00022628"/>
    </source>
</evidence>
<evidence type="ECO:0000256" key="8">
    <source>
        <dbReference type="ARBA" id="ARBA00023285"/>
    </source>
</evidence>
<dbReference type="InterPro" id="IPR006158">
    <property type="entry name" value="Cobalamin-bd"/>
</dbReference>
<feature type="region of interest" description="Disordered" evidence="10">
    <location>
        <begin position="543"/>
        <end position="595"/>
    </location>
</feature>
<feature type="binding site" evidence="9">
    <location>
        <position position="970"/>
    </location>
    <ligand>
        <name>substrate</name>
    </ligand>
</feature>
<evidence type="ECO:0000256" key="6">
    <source>
        <dbReference type="ARBA" id="ARBA00023186"/>
    </source>
</evidence>
<dbReference type="EMBL" id="JACGXL010000001">
    <property type="protein sequence ID" value="MBA8886736.1"/>
    <property type="molecule type" value="Genomic_DNA"/>
</dbReference>
<comment type="caution">
    <text evidence="9">Lacks conserved residue(s) required for the propagation of feature annotation.</text>
</comment>
<keyword evidence="4 9" id="KW-0378">Hydrolase</keyword>
<comment type="function">
    <text evidence="9">Catalyzes the reversible interconversion of isobutyryl-CoA and n-butyryl-CoA, using radical chemistry. Also exhibits GTPase activity, associated with its G-protein domain (MeaI) that functions as a chaperone that assists cofactor delivery and proper holo-enzyme assembly.</text>
</comment>
<comment type="catalytic activity">
    <reaction evidence="9">
        <text>GTP + H2O = GDP + phosphate + H(+)</text>
        <dbReference type="Rhea" id="RHEA:19669"/>
        <dbReference type="ChEBI" id="CHEBI:15377"/>
        <dbReference type="ChEBI" id="CHEBI:15378"/>
        <dbReference type="ChEBI" id="CHEBI:37565"/>
        <dbReference type="ChEBI" id="CHEBI:43474"/>
        <dbReference type="ChEBI" id="CHEBI:58189"/>
    </reaction>
</comment>
<evidence type="ECO:0000313" key="13">
    <source>
        <dbReference type="Proteomes" id="UP000550401"/>
    </source>
</evidence>
<evidence type="ECO:0000259" key="11">
    <source>
        <dbReference type="PROSITE" id="PS51332"/>
    </source>
</evidence>
<dbReference type="Gene3D" id="3.40.50.280">
    <property type="entry name" value="Cobalamin-binding domain"/>
    <property type="match status" value="1"/>
</dbReference>
<feature type="binding site" evidence="9">
    <location>
        <position position="877"/>
    </location>
    <ligand>
        <name>substrate</name>
    </ligand>
</feature>
<feature type="binding site" evidence="9">
    <location>
        <position position="224"/>
    </location>
    <ligand>
        <name>Mg(2+)</name>
        <dbReference type="ChEBI" id="CHEBI:18420"/>
        <label>1</label>
        <note>catalytic</note>
    </ligand>
</feature>
<dbReference type="GO" id="GO:0034784">
    <property type="term" value="F:pivalyl-CoA mutase activity"/>
    <property type="evidence" value="ECO:0007669"/>
    <property type="project" value="InterPro"/>
</dbReference>
<dbReference type="SUPFAM" id="SSF52540">
    <property type="entry name" value="P-loop containing nucleoside triphosphate hydrolases"/>
    <property type="match status" value="1"/>
</dbReference>
<keyword evidence="13" id="KW-1185">Reference proteome</keyword>
<dbReference type="SUPFAM" id="SSF51703">
    <property type="entry name" value="Cobalamin (vitamin B12)-dependent enzymes"/>
    <property type="match status" value="1"/>
</dbReference>
<keyword evidence="3 9" id="KW-0547">Nucleotide-binding</keyword>
<dbReference type="InterPro" id="IPR006099">
    <property type="entry name" value="MeMalonylCoA_mutase_a/b_cat"/>
</dbReference>
<dbReference type="CDD" id="cd02071">
    <property type="entry name" value="MM_CoA_mut_B12_BD"/>
    <property type="match status" value="1"/>
</dbReference>
<evidence type="ECO:0000256" key="1">
    <source>
        <dbReference type="ARBA" id="ARBA00001922"/>
    </source>
</evidence>
<feature type="binding site" evidence="9">
    <location>
        <position position="262"/>
    </location>
    <ligand>
        <name>Mg(2+)</name>
        <dbReference type="ChEBI" id="CHEBI:18420"/>
        <label>1</label>
        <note>catalytic</note>
    </ligand>
</feature>
<feature type="binding site" evidence="9">
    <location>
        <position position="1005"/>
    </location>
    <ligand>
        <name>substrate</name>
    </ligand>
</feature>
<feature type="binding site" evidence="9">
    <location>
        <begin position="357"/>
        <end position="360"/>
    </location>
    <ligand>
        <name>GTP</name>
        <dbReference type="ChEBI" id="CHEBI:37565"/>
    </ligand>
</feature>
<dbReference type="AlphaFoldDB" id="A0A839EWI3"/>
<evidence type="ECO:0000256" key="10">
    <source>
        <dbReference type="SAM" id="MobiDB-lite"/>
    </source>
</evidence>
<keyword evidence="2 9" id="KW-0846">Cobalamin</keyword>
<keyword evidence="8 9" id="KW-0170">Cobalt</keyword>
<dbReference type="Proteomes" id="UP000550401">
    <property type="component" value="Unassembled WGS sequence"/>
</dbReference>
<dbReference type="InterPro" id="IPR027417">
    <property type="entry name" value="P-loop_NTPase"/>
</dbReference>
<dbReference type="InterPro" id="IPR033669">
    <property type="entry name" value="IcmF"/>
</dbReference>
<evidence type="ECO:0000256" key="5">
    <source>
        <dbReference type="ARBA" id="ARBA00023134"/>
    </source>
</evidence>
<reference evidence="12 13" key="1">
    <citation type="submission" date="2020-07" db="EMBL/GenBank/DDBJ databases">
        <title>Genomic Encyclopedia of Type Strains, Phase IV (KMG-V): Genome sequencing to study the core and pangenomes of soil and plant-associated prokaryotes.</title>
        <authorList>
            <person name="Whitman W."/>
        </authorList>
    </citation>
    <scope>NUCLEOTIDE SEQUENCE [LARGE SCALE GENOMIC DNA]</scope>
    <source>
        <strain evidence="12 13">RH2WT43</strain>
    </source>
</reference>
<dbReference type="PANTHER" id="PTHR43087">
    <property type="entry name" value="LYSINE/ARGININE/ORNITHINE TRANSPORT SYSTEM KINASE"/>
    <property type="match status" value="1"/>
</dbReference>
<protein>
    <recommendedName>
        <fullName evidence="9">Fused isobutyryl-CoA mutase</fullName>
    </recommendedName>
    <domain>
        <recommendedName>
            <fullName evidence="9">Isobutyryl-CoA mutase</fullName>
            <shortName evidence="9">ICM</shortName>
            <ecNumber evidence="9">5.4.99.13</ecNumber>
        </recommendedName>
    </domain>
    <domain>
        <recommendedName>
            <fullName evidence="9">P-loop GTPase</fullName>
            <ecNumber evidence="9">3.6.5.-</ecNumber>
        </recommendedName>
        <alternativeName>
            <fullName evidence="9">G-protein chaperone</fullName>
        </alternativeName>
    </domain>
</protein>
<feature type="binding site" evidence="9">
    <location>
        <position position="1264"/>
    </location>
    <ligand>
        <name>GTP</name>
        <dbReference type="ChEBI" id="CHEBI:37565"/>
    </ligand>
</feature>
<dbReference type="HAMAP" id="MF_02050">
    <property type="entry name" value="IcmF"/>
    <property type="match status" value="1"/>
</dbReference>
<dbReference type="EC" id="3.6.5.-" evidence="9"/>
<organism evidence="12 13">
    <name type="scientific">Dokdonella fugitiva</name>
    <dbReference type="NCBI Taxonomy" id="328517"/>
    <lineage>
        <taxon>Bacteria</taxon>
        <taxon>Pseudomonadati</taxon>
        <taxon>Pseudomonadota</taxon>
        <taxon>Gammaproteobacteria</taxon>
        <taxon>Lysobacterales</taxon>
        <taxon>Rhodanobacteraceae</taxon>
        <taxon>Dokdonella</taxon>
    </lineage>
</organism>
<keyword evidence="7 9" id="KW-0413">Isomerase</keyword>
<feature type="binding site" evidence="9">
    <location>
        <position position="310"/>
    </location>
    <ligand>
        <name>Mg(2+)</name>
        <dbReference type="ChEBI" id="CHEBI:18420"/>
        <label>1</label>
        <note>catalytic</note>
    </ligand>
</feature>
<gene>
    <name evidence="9" type="primary">icmF</name>
    <name evidence="12" type="ORF">FHW12_000927</name>
</gene>
<dbReference type="Pfam" id="PF03308">
    <property type="entry name" value="MeaB"/>
    <property type="match status" value="1"/>
</dbReference>
<comment type="subunit">
    <text evidence="9">Homodimer.</text>
</comment>
<feature type="binding site" description="axial binding residue" evidence="9">
    <location>
        <position position="32"/>
    </location>
    <ligand>
        <name>adenosylcob(III)alamin</name>
        <dbReference type="ChEBI" id="CHEBI:18408"/>
    </ligand>
    <ligandPart>
        <name>Co</name>
        <dbReference type="ChEBI" id="CHEBI:27638"/>
    </ligandPart>
</feature>
<dbReference type="Pfam" id="PF01642">
    <property type="entry name" value="MM_CoA_mutase"/>
    <property type="match status" value="2"/>
</dbReference>
<dbReference type="GO" id="GO:0005525">
    <property type="term" value="F:GTP binding"/>
    <property type="evidence" value="ECO:0007669"/>
    <property type="project" value="UniProtKB-UniRule"/>
</dbReference>
<keyword evidence="6 9" id="KW-0143">Chaperone</keyword>
<feature type="binding site" evidence="9">
    <location>
        <position position="921"/>
    </location>
    <ligand>
        <name>substrate</name>
    </ligand>
</feature>
<feature type="binding site" evidence="9">
    <location>
        <position position="1010"/>
    </location>
    <ligand>
        <name>substrate</name>
    </ligand>
</feature>
<feature type="binding site" evidence="9">
    <location>
        <position position="310"/>
    </location>
    <ligand>
        <name>Mg(2+)</name>
        <dbReference type="ChEBI" id="CHEBI:18420"/>
        <label>2</label>
    </ligand>
</feature>
<dbReference type="Pfam" id="PF02310">
    <property type="entry name" value="B12-binding"/>
    <property type="match status" value="1"/>
</dbReference>
<dbReference type="GO" id="GO:0003924">
    <property type="term" value="F:GTPase activity"/>
    <property type="evidence" value="ECO:0007669"/>
    <property type="project" value="UniProtKB-UniRule"/>
</dbReference>
<dbReference type="InterPro" id="IPR052040">
    <property type="entry name" value="GTPase/Isobutyryl-CoA_mutase"/>
</dbReference>
<evidence type="ECO:0000256" key="7">
    <source>
        <dbReference type="ARBA" id="ARBA00023235"/>
    </source>
</evidence>
<keyword evidence="9" id="KW-0511">Multifunctional enzyme</keyword>
<name>A0A839EWI3_9GAMM</name>
<feature type="compositionally biased region" description="Polar residues" evidence="10">
    <location>
        <begin position="582"/>
        <end position="591"/>
    </location>
</feature>
<comment type="cofactor">
    <cofactor evidence="9">
        <name>Mg(2+)</name>
        <dbReference type="ChEBI" id="CHEBI:18420"/>
    </cofactor>
</comment>
<comment type="domain">
    <text evidence="9">Is composed of four functional domains: the N-terminal 5'-deoxyadenosylcobalamin binding region that is homologous to the small subunit of ICM (IcmB), a middle P-loop GTPase domain (MeaI) that likely acts as a chaperone for ICM, a structured linker region involved in dimer formation, and a C-terminal part that is homologous to the large substrate-binding subunit of ICM (IcmA).</text>
</comment>
<comment type="caution">
    <text evidence="12">The sequence shown here is derived from an EMBL/GenBank/DDBJ whole genome shotgun (WGS) entry which is preliminary data.</text>
</comment>
<dbReference type="GO" id="GO:0047727">
    <property type="term" value="F:isobutyryl-CoA mutase activity"/>
    <property type="evidence" value="ECO:0007669"/>
    <property type="project" value="UniProtKB-UniRule"/>
</dbReference>
<keyword evidence="9" id="KW-0479">Metal-binding</keyword>
<comment type="cofactor">
    <cofactor evidence="1 9">
        <name>adenosylcob(III)alamin</name>
        <dbReference type="ChEBI" id="CHEBI:18408"/>
    </cofactor>
</comment>
<feature type="binding site" evidence="9">
    <location>
        <position position="728"/>
    </location>
    <ligand>
        <name>substrate</name>
    </ligand>
</feature>
<keyword evidence="5 9" id="KW-0342">GTP-binding</keyword>
<accession>A0A839EWI3</accession>
<feature type="binding site" evidence="9">
    <location>
        <position position="262"/>
    </location>
    <ligand>
        <name>Mg(2+)</name>
        <dbReference type="ChEBI" id="CHEBI:18420"/>
        <label>2</label>
    </ligand>
</feature>
<evidence type="ECO:0000256" key="9">
    <source>
        <dbReference type="HAMAP-Rule" id="MF_02050"/>
    </source>
</evidence>
<feature type="binding site" evidence="9">
    <location>
        <position position="311"/>
    </location>
    <ligand>
        <name>Mg(2+)</name>
        <dbReference type="ChEBI" id="CHEBI:18420"/>
        <label>2</label>
    </ligand>
</feature>
<feature type="binding site" evidence="9">
    <location>
        <position position="265"/>
    </location>
    <ligand>
        <name>GTP</name>
        <dbReference type="ChEBI" id="CHEBI:37565"/>
    </ligand>
</feature>
<dbReference type="GO" id="GO:0031419">
    <property type="term" value="F:cobalamin binding"/>
    <property type="evidence" value="ECO:0007669"/>
    <property type="project" value="UniProtKB-UniRule"/>
</dbReference>
<comment type="similarity">
    <text evidence="9">Belongs to the IcmF family.</text>
</comment>
<dbReference type="EC" id="5.4.99.13" evidence="9"/>
<feature type="binding site" evidence="9">
    <location>
        <position position="248"/>
    </location>
    <ligand>
        <name>Mg(2+)</name>
        <dbReference type="ChEBI" id="CHEBI:18420"/>
        <label>2</label>
    </ligand>
</feature>
<feature type="domain" description="B12-binding" evidence="11">
    <location>
        <begin position="19"/>
        <end position="157"/>
    </location>
</feature>
<feature type="binding site" evidence="9">
    <location>
        <begin position="220"/>
        <end position="225"/>
    </location>
    <ligand>
        <name>GTP</name>
        <dbReference type="ChEBI" id="CHEBI:37565"/>
    </ligand>
</feature>
<feature type="compositionally biased region" description="Basic and acidic residues" evidence="10">
    <location>
        <begin position="552"/>
        <end position="579"/>
    </location>
</feature>
<dbReference type="PANTHER" id="PTHR43087:SF1">
    <property type="entry name" value="LAO_AO TRANSPORT SYSTEM ATPASE"/>
    <property type="match status" value="1"/>
</dbReference>
<comment type="catalytic activity">
    <reaction evidence="9">
        <text>2-methylpropanoyl-CoA = butanoyl-CoA</text>
        <dbReference type="Rhea" id="RHEA:13141"/>
        <dbReference type="ChEBI" id="CHEBI:57338"/>
        <dbReference type="ChEBI" id="CHEBI:57371"/>
        <dbReference type="EC" id="5.4.99.13"/>
    </reaction>
</comment>
<dbReference type="InterPro" id="IPR016176">
    <property type="entry name" value="Cbl-dep_enz_cat"/>
</dbReference>
<evidence type="ECO:0000256" key="3">
    <source>
        <dbReference type="ARBA" id="ARBA00022741"/>
    </source>
</evidence>
<feature type="binding site" evidence="9">
    <location>
        <position position="249"/>
    </location>
    <ligand>
        <name>Mg(2+)</name>
        <dbReference type="ChEBI" id="CHEBI:18420"/>
        <label>2</label>
    </ligand>
</feature>
<dbReference type="Gene3D" id="3.20.20.240">
    <property type="entry name" value="Methylmalonyl-CoA mutase"/>
    <property type="match status" value="1"/>
</dbReference>
<dbReference type="RefSeq" id="WP_182529787.1">
    <property type="nucleotide sequence ID" value="NZ_JACGXL010000001.1"/>
</dbReference>
<evidence type="ECO:0000313" key="12">
    <source>
        <dbReference type="EMBL" id="MBA8886736.1"/>
    </source>
</evidence>
<keyword evidence="9" id="KW-0460">Magnesium</keyword>
<dbReference type="GO" id="GO:0000287">
    <property type="term" value="F:magnesium ion binding"/>
    <property type="evidence" value="ECO:0007669"/>
    <property type="project" value="UniProtKB-UniRule"/>
</dbReference>
<dbReference type="PROSITE" id="PS51332">
    <property type="entry name" value="B12_BINDING"/>
    <property type="match status" value="1"/>
</dbReference>
<dbReference type="InterPro" id="IPR036724">
    <property type="entry name" value="Cobalamin-bd_sf"/>
</dbReference>
<dbReference type="Gene3D" id="3.40.50.300">
    <property type="entry name" value="P-loop containing nucleotide triphosphate hydrolases"/>
    <property type="match status" value="1"/>
</dbReference>
<sequence length="1265" mass="140890">MSTTARTLPLHDASAEQAPLRFVTAASLFDGHDAAINIMRRLIQAQGAEVVHLGHNRSVEDVVRAALQEDADAIALSSYQGGHVEYFKYMVDMLKERGASHIRVFGGGGGTITPEEIRELQAYGVERIYHPNDGMHMGLVAMIEDVIKRTRDAQAARVAAEGNDAVPPAQVSIDDEIAVGHALTAIEEGRHDELVLDRLRKEWQLAGGRTPVIGITGTGGAGKSSVVDELMLRFLQAFGQMRIAVLAVDPTRRRSGGALLGDRIRMNSLRSHRVFMRSMATRRQHVATSAMLKDCIAFLKGQGYDLVIVETAGIGQSDSEIVDLVDFPMYVMTSDYGAASQLEKIDMLDFAELVVLNKFDKRGAEDALRDVRKQWKRNRVAFQLKDDDIPVYPTIASQFNDPGVTWMFTNLCRLLRTKLHLGTASVGAAEAAMLSSPDQKSIAASAAPTGSKSDATSRIDWTPHFDTSLKEPRATVLIPGSRVRYLAEIAEQGRGINGTIEKQSDVADRAQSYWQALRDLEDPKLPKALDLYDADDLYVPRDSSSADFPACGERRTSNGDRRKQKFNWELRREEEEQRAHAASSQPTTSAPTVDRSLVTLRQRYNDAVQSLSSDAQKLLREWPQRLKSIVDEITEYEVRGKTIRVENYRESLSHQKIPKIAAPTYKSWGELLTFLQKENLPGYYPYTGGVYPYRRSGEDPIRMFAGEGTPERTNRRFHYLSQGLPAARLSTAFDSVTLYGEDPAPRPDIYGKIGNSGVNVPTLDDMKKLYSGFDLCAPTTSVSMTINGPAPIILAMFMNTAIDQQVEKHLKEDPARWAAAEKVIAKLFEGRDRPRYHGDLPPTNNGLGLGLLGVTGDQVVDAQTYARIKAYTLSTVRGTVQADILKEDQAQNTCIFSTEFALRMMGDIQQYFVDQKVRNFYSVSISGYHIAEAGANPISQLAFTLSNGFTIVEYYLARGMKIDDFAPNLSFFFSNGMDPEYTVIGRVARRIWARAMRERYGANERSQMMKYHIQTSGRSLHAQEIQFNDIRTTLQALYALFDNCNSLHTNAYDEAITTPTEESVRRAVAIQMIINKELGLNFCENPWQGSFIVDKLTDLVEEAVYKEFEAISERGGVLGAMDTMYQRGKIQEESLYYEHKKHDGSLPLVGVNTFLPKEHAGDIVTEIELIRSTEEEKGQQIANVRAYQQNRNALAPSGETSHAHTAGSDEEADVVHDGHGLAYLQDTARNRKNVFAALIEAVRTHSLGQISHALYDVGGEYRRNM</sequence>
<dbReference type="SUPFAM" id="SSF52242">
    <property type="entry name" value="Cobalamin (vitamin B12)-binding domain"/>
    <property type="match status" value="1"/>
</dbReference>
<proteinExistence type="inferred from homology"/>